<dbReference type="EMBL" id="JAENHK010000005">
    <property type="protein sequence ID" value="MBK1895385.1"/>
    <property type="molecule type" value="Genomic_DNA"/>
</dbReference>
<protein>
    <submittedName>
        <fullName evidence="3">DUF4822 domain-containing protein</fullName>
    </submittedName>
</protein>
<dbReference type="Pfam" id="PF16103">
    <property type="entry name" value="DUF4822"/>
    <property type="match status" value="1"/>
</dbReference>
<comment type="caution">
    <text evidence="3">The sequence shown here is derived from an EMBL/GenBank/DDBJ whole genome shotgun (WGS) entry which is preliminary data.</text>
</comment>
<keyword evidence="4" id="KW-1185">Reference proteome</keyword>
<feature type="domain" description="DUF4822" evidence="2">
    <location>
        <begin position="42"/>
        <end position="161"/>
    </location>
</feature>
<dbReference type="PROSITE" id="PS51257">
    <property type="entry name" value="PROKAR_LIPOPROTEIN"/>
    <property type="match status" value="1"/>
</dbReference>
<keyword evidence="1" id="KW-0732">Signal</keyword>
<sequence>MNILKKLCYLFVISAFTMTIISCSNDEDDELVVVEPEMTPSQVLSSTPWETTHAKNQNGQSVSLTDSNVINFVGFAYFKTDGTFTMYNLDNSPKMYGDWSVSADGSTRTIVAKDTNGNVLFTRVVKITVLTKQEFTYRIYPDANNQSIYYDIIHTPTNHPEP</sequence>
<dbReference type="Proteomes" id="UP000628669">
    <property type="component" value="Unassembled WGS sequence"/>
</dbReference>
<proteinExistence type="predicted"/>
<dbReference type="Gene3D" id="2.40.128.540">
    <property type="entry name" value="Domain of unknown function DUF4822"/>
    <property type="match status" value="1"/>
</dbReference>
<evidence type="ECO:0000259" key="2">
    <source>
        <dbReference type="Pfam" id="PF16103"/>
    </source>
</evidence>
<feature type="signal peptide" evidence="1">
    <location>
        <begin position="1"/>
        <end position="24"/>
    </location>
</feature>
<evidence type="ECO:0000313" key="3">
    <source>
        <dbReference type="EMBL" id="MBK1895385.1"/>
    </source>
</evidence>
<gene>
    <name evidence="3" type="ORF">JHL15_06445</name>
</gene>
<accession>A0ABS1FSI1</accession>
<feature type="chain" id="PRO_5046502166" evidence="1">
    <location>
        <begin position="25"/>
        <end position="162"/>
    </location>
</feature>
<organism evidence="3 4">
    <name type="scientific">Chryseobacterium paridis</name>
    <dbReference type="NCBI Taxonomy" id="2800328"/>
    <lineage>
        <taxon>Bacteria</taxon>
        <taxon>Pseudomonadati</taxon>
        <taxon>Bacteroidota</taxon>
        <taxon>Flavobacteriia</taxon>
        <taxon>Flavobacteriales</taxon>
        <taxon>Weeksellaceae</taxon>
        <taxon>Chryseobacterium group</taxon>
        <taxon>Chryseobacterium</taxon>
    </lineage>
</organism>
<evidence type="ECO:0000256" key="1">
    <source>
        <dbReference type="SAM" id="SignalP"/>
    </source>
</evidence>
<reference evidence="4" key="1">
    <citation type="submission" date="2021-01" db="EMBL/GenBank/DDBJ databases">
        <title>Genome public.</title>
        <authorList>
            <person name="Liu C."/>
            <person name="Sun Q."/>
        </authorList>
    </citation>
    <scope>NUCLEOTIDE SEQUENCE [LARGE SCALE GENOMIC DNA]</scope>
    <source>
        <strain evidence="4">YIM B02567</strain>
    </source>
</reference>
<dbReference type="InterPro" id="IPR032247">
    <property type="entry name" value="DUF4822"/>
</dbReference>
<name>A0ABS1FSI1_9FLAO</name>
<evidence type="ECO:0000313" key="4">
    <source>
        <dbReference type="Proteomes" id="UP000628669"/>
    </source>
</evidence>